<evidence type="ECO:0000256" key="9">
    <source>
        <dbReference type="ARBA" id="ARBA00022827"/>
    </source>
</evidence>
<feature type="binding site" evidence="17">
    <location>
        <position position="197"/>
    </location>
    <ligand>
        <name>FAD</name>
        <dbReference type="ChEBI" id="CHEBI:57692"/>
    </ligand>
</feature>
<dbReference type="AlphaFoldDB" id="A0A913WQK7"/>
<dbReference type="GeneID" id="110231874"/>
<dbReference type="SUPFAM" id="SSF110019">
    <property type="entry name" value="ERO1-like"/>
    <property type="match status" value="1"/>
</dbReference>
<keyword evidence="6" id="KW-0285">Flavoprotein</keyword>
<dbReference type="GO" id="GO:0034975">
    <property type="term" value="P:protein folding in endoplasmic reticulum"/>
    <property type="evidence" value="ECO:0007669"/>
    <property type="project" value="InterPro"/>
</dbReference>
<keyword evidence="8" id="KW-0256">Endoplasmic reticulum</keyword>
<feature type="compositionally biased region" description="Basic and acidic residues" evidence="19">
    <location>
        <begin position="101"/>
        <end position="110"/>
    </location>
</feature>
<evidence type="ECO:0000256" key="12">
    <source>
        <dbReference type="ARBA" id="ARBA00023136"/>
    </source>
</evidence>
<evidence type="ECO:0000256" key="15">
    <source>
        <dbReference type="ARBA" id="ARBA00023284"/>
    </source>
</evidence>
<name>A0A913WQK7_EXADI</name>
<evidence type="ECO:0000256" key="4">
    <source>
        <dbReference type="ARBA" id="ARBA00011802"/>
    </source>
</evidence>
<evidence type="ECO:0000256" key="20">
    <source>
        <dbReference type="SAM" id="SignalP"/>
    </source>
</evidence>
<dbReference type="GO" id="GO:0015035">
    <property type="term" value="F:protein-disulfide reductase activity"/>
    <property type="evidence" value="ECO:0007669"/>
    <property type="project" value="InterPro"/>
</dbReference>
<evidence type="ECO:0000256" key="19">
    <source>
        <dbReference type="SAM" id="MobiDB-lite"/>
    </source>
</evidence>
<evidence type="ECO:0000256" key="10">
    <source>
        <dbReference type="ARBA" id="ARBA00022982"/>
    </source>
</evidence>
<dbReference type="InterPro" id="IPR037192">
    <property type="entry name" value="ERO1-like_sf"/>
</dbReference>
<keyword evidence="7 20" id="KW-0732">Signal</keyword>
<keyword evidence="10" id="KW-0249">Electron transport</keyword>
<dbReference type="Proteomes" id="UP000887567">
    <property type="component" value="Unplaced"/>
</dbReference>
<comment type="cofactor">
    <cofactor evidence="1 17">
        <name>FAD</name>
        <dbReference type="ChEBI" id="CHEBI:57692"/>
    </cofactor>
</comment>
<comment type="subunit">
    <text evidence="4">May function both as a monomer and a homodimer.</text>
</comment>
<feature type="disulfide bond" description="Redox-active" evidence="18">
    <location>
        <begin position="392"/>
        <end position="395"/>
    </location>
</feature>
<evidence type="ECO:0000256" key="5">
    <source>
        <dbReference type="ARBA" id="ARBA00022448"/>
    </source>
</evidence>
<dbReference type="Pfam" id="PF04137">
    <property type="entry name" value="ERO1"/>
    <property type="match status" value="1"/>
</dbReference>
<evidence type="ECO:0000256" key="3">
    <source>
        <dbReference type="ARBA" id="ARBA00008277"/>
    </source>
</evidence>
<keyword evidence="11" id="KW-0560">Oxidoreductase</keyword>
<evidence type="ECO:0000256" key="6">
    <source>
        <dbReference type="ARBA" id="ARBA00022630"/>
    </source>
</evidence>
<feature type="binding site" evidence="17">
    <location>
        <position position="254"/>
    </location>
    <ligand>
        <name>FAD</name>
        <dbReference type="ChEBI" id="CHEBI:57692"/>
    </ligand>
</feature>
<dbReference type="RefSeq" id="XP_020892601.1">
    <property type="nucleotide sequence ID" value="XM_021036942.2"/>
</dbReference>
<evidence type="ECO:0000256" key="17">
    <source>
        <dbReference type="PIRSR" id="PIRSR017205-2"/>
    </source>
</evidence>
<keyword evidence="22" id="KW-1185">Reference proteome</keyword>
<dbReference type="PIRSF" id="PIRSF017205">
    <property type="entry name" value="ERO1"/>
    <property type="match status" value="1"/>
</dbReference>
<evidence type="ECO:0000256" key="13">
    <source>
        <dbReference type="ARBA" id="ARBA00023157"/>
    </source>
</evidence>
<dbReference type="OrthoDB" id="269384at2759"/>
<feature type="compositionally biased region" description="Basic and acidic residues" evidence="19">
    <location>
        <begin position="124"/>
        <end position="133"/>
    </location>
</feature>
<dbReference type="GO" id="GO:0005789">
    <property type="term" value="C:endoplasmic reticulum membrane"/>
    <property type="evidence" value="ECO:0007669"/>
    <property type="project" value="UniProtKB-SubCell"/>
</dbReference>
<proteinExistence type="inferred from homology"/>
<evidence type="ECO:0000256" key="14">
    <source>
        <dbReference type="ARBA" id="ARBA00023180"/>
    </source>
</evidence>
<protein>
    <submittedName>
        <fullName evidence="21">Uncharacterized protein</fullName>
    </submittedName>
</protein>
<feature type="disulfide bond" description="Redox-active" evidence="18">
    <location>
        <begin position="85"/>
        <end position="90"/>
    </location>
</feature>
<comment type="subcellular location">
    <subcellularLocation>
        <location evidence="2">Endoplasmic reticulum membrane</location>
        <topology evidence="2">Peripheral membrane protein</topology>
        <orientation evidence="2">Lumenal side</orientation>
    </subcellularLocation>
</comment>
<feature type="compositionally biased region" description="Polar residues" evidence="19">
    <location>
        <begin position="114"/>
        <end position="123"/>
    </location>
</feature>
<feature type="region of interest" description="Disordered" evidence="19">
    <location>
        <begin position="101"/>
        <end position="139"/>
    </location>
</feature>
<feature type="binding site" evidence="17">
    <location>
        <position position="288"/>
    </location>
    <ligand>
        <name>FAD</name>
        <dbReference type="ChEBI" id="CHEBI:57692"/>
    </ligand>
</feature>
<keyword evidence="5" id="KW-0813">Transport</keyword>
<evidence type="ECO:0000256" key="1">
    <source>
        <dbReference type="ARBA" id="ARBA00001974"/>
    </source>
</evidence>
<dbReference type="PANTHER" id="PTHR12613">
    <property type="entry name" value="ERO1-RELATED"/>
    <property type="match status" value="1"/>
</dbReference>
<feature type="active site" evidence="16">
    <location>
        <position position="395"/>
    </location>
</feature>
<evidence type="ECO:0000313" key="21">
    <source>
        <dbReference type="EnsemblMetazoa" id="XP_020892601.1"/>
    </source>
</evidence>
<keyword evidence="15" id="KW-0676">Redox-active center</keyword>
<feature type="binding site" evidence="17">
    <location>
        <position position="251"/>
    </location>
    <ligand>
        <name>FAD</name>
        <dbReference type="ChEBI" id="CHEBI:57692"/>
    </ligand>
</feature>
<evidence type="ECO:0000256" key="18">
    <source>
        <dbReference type="PIRSR" id="PIRSR017205-3"/>
    </source>
</evidence>
<dbReference type="PANTHER" id="PTHR12613:SF0">
    <property type="entry name" value="ERO1-LIKE PROTEIN"/>
    <property type="match status" value="1"/>
</dbReference>
<dbReference type="KEGG" id="epa:110231874"/>
<feature type="chain" id="PRO_5036881237" evidence="20">
    <location>
        <begin position="23"/>
        <end position="478"/>
    </location>
</feature>
<evidence type="ECO:0000256" key="2">
    <source>
        <dbReference type="ARBA" id="ARBA00004367"/>
    </source>
</evidence>
<feature type="binding site" evidence="17">
    <location>
        <position position="208"/>
    </location>
    <ligand>
        <name>FAD</name>
        <dbReference type="ChEBI" id="CHEBI:57692"/>
    </ligand>
</feature>
<keyword evidence="14" id="KW-0325">Glycoprotein</keyword>
<comment type="similarity">
    <text evidence="3">Belongs to the EROs family.</text>
</comment>
<reference evidence="21" key="1">
    <citation type="submission" date="2022-11" db="UniProtKB">
        <authorList>
            <consortium name="EnsemblMetazoa"/>
        </authorList>
    </citation>
    <scope>IDENTIFICATION</scope>
</reference>
<organism evidence="21 22">
    <name type="scientific">Exaiptasia diaphana</name>
    <name type="common">Tropical sea anemone</name>
    <name type="synonym">Aiptasia pulchella</name>
    <dbReference type="NCBI Taxonomy" id="2652724"/>
    <lineage>
        <taxon>Eukaryota</taxon>
        <taxon>Metazoa</taxon>
        <taxon>Cnidaria</taxon>
        <taxon>Anthozoa</taxon>
        <taxon>Hexacorallia</taxon>
        <taxon>Actiniaria</taxon>
        <taxon>Aiptasiidae</taxon>
        <taxon>Exaiptasia</taxon>
    </lineage>
</organism>
<evidence type="ECO:0000256" key="7">
    <source>
        <dbReference type="ARBA" id="ARBA00022729"/>
    </source>
</evidence>
<feature type="active site" description="Nucleophile" evidence="16">
    <location>
        <position position="392"/>
    </location>
</feature>
<dbReference type="EnsemblMetazoa" id="XM_021036942.2">
    <property type="protein sequence ID" value="XP_020892601.1"/>
    <property type="gene ID" value="LOC110231874"/>
</dbReference>
<dbReference type="GO" id="GO:0071949">
    <property type="term" value="F:FAD binding"/>
    <property type="evidence" value="ECO:0007669"/>
    <property type="project" value="InterPro"/>
</dbReference>
<feature type="signal peptide" evidence="20">
    <location>
        <begin position="1"/>
        <end position="22"/>
    </location>
</feature>
<dbReference type="OMA" id="CYKDRLH"/>
<dbReference type="GO" id="GO:0016972">
    <property type="term" value="F:thiol oxidase activity"/>
    <property type="evidence" value="ECO:0007669"/>
    <property type="project" value="InterPro"/>
</dbReference>
<accession>A0A913WQK7</accession>
<keyword evidence="9 17" id="KW-0274">FAD</keyword>
<keyword evidence="13 18" id="KW-1015">Disulfide bond</keyword>
<feature type="binding site" evidence="17">
    <location>
        <position position="195"/>
    </location>
    <ligand>
        <name>FAD</name>
        <dbReference type="ChEBI" id="CHEBI:57692"/>
    </ligand>
</feature>
<sequence length="478" mass="55121">MRFSYTPELIYLACLLWSRVLALGDQCFCQLTGKIEECCCDVETVDKINKDIYPLISQIVKRNYFKFFRVKLDRPCPFWSNSGQCAMKHCSVQPCKEDDIPEGVKAEGKRNKNVNRYSKSKNPPSKEKQKGETGDMCTDADNTTLGDIDSTISDQDKLAFESWHQHDNVEVNFCQLDDESTDGMEYVDLLRNPERYTGYKGPSAHRIWNSIYQENCFKPKNSRNGKGYKKLLTKSLDSMCLEKRVFYRVISGLHASINIHLSAIYLFPGKFGLQKPQWGTNLEEFTQKFSADSTDGQGPVWLKNLYFTYTLVLRAITKAAQYWSFEQFYTGEYSEDEETHKLIQDLLAKSRTCPSTFDETVMFKDPATATILKEEFRQHFLNVSRIMDCVGCEKCRLWGKLQVQGLGTALKILFSGNQFDNNDFYITDSFHLKRTEIVSLFNGFARLSNSINYLKQFKNMDHEKHKSHQTTSSAKGEL</sequence>
<evidence type="ECO:0000313" key="22">
    <source>
        <dbReference type="Proteomes" id="UP000887567"/>
    </source>
</evidence>
<evidence type="ECO:0000256" key="16">
    <source>
        <dbReference type="PIRSR" id="PIRSR017205-1"/>
    </source>
</evidence>
<evidence type="ECO:0000256" key="8">
    <source>
        <dbReference type="ARBA" id="ARBA00022824"/>
    </source>
</evidence>
<keyword evidence="12" id="KW-0472">Membrane</keyword>
<dbReference type="InterPro" id="IPR007266">
    <property type="entry name" value="Ero1"/>
</dbReference>
<evidence type="ECO:0000256" key="11">
    <source>
        <dbReference type="ARBA" id="ARBA00023002"/>
    </source>
</evidence>